<accession>A0ACB9H213</accession>
<evidence type="ECO:0000313" key="1">
    <source>
        <dbReference type="EMBL" id="KAI3789878.1"/>
    </source>
</evidence>
<evidence type="ECO:0000313" key="2">
    <source>
        <dbReference type="Proteomes" id="UP001055811"/>
    </source>
</evidence>
<dbReference type="EMBL" id="CM042009">
    <property type="protein sequence ID" value="KAI3789878.1"/>
    <property type="molecule type" value="Genomic_DNA"/>
</dbReference>
<reference evidence="1 2" key="2">
    <citation type="journal article" date="2022" name="Mol. Ecol. Resour.">
        <title>The genomes of chicory, endive, great burdock and yacon provide insights into Asteraceae paleo-polyploidization history and plant inulin production.</title>
        <authorList>
            <person name="Fan W."/>
            <person name="Wang S."/>
            <person name="Wang H."/>
            <person name="Wang A."/>
            <person name="Jiang F."/>
            <person name="Liu H."/>
            <person name="Zhao H."/>
            <person name="Xu D."/>
            <person name="Zhang Y."/>
        </authorList>
    </citation>
    <scope>NUCLEOTIDE SEQUENCE [LARGE SCALE GENOMIC DNA]</scope>
    <source>
        <strain evidence="2">cv. Punajuju</strain>
        <tissue evidence="1">Leaves</tissue>
    </source>
</reference>
<proteinExistence type="predicted"/>
<keyword evidence="2" id="KW-1185">Reference proteome</keyword>
<reference evidence="2" key="1">
    <citation type="journal article" date="2022" name="Mol. Ecol. Resour.">
        <title>The genomes of chicory, endive, great burdock and yacon provide insights into Asteraceae palaeo-polyploidization history and plant inulin production.</title>
        <authorList>
            <person name="Fan W."/>
            <person name="Wang S."/>
            <person name="Wang H."/>
            <person name="Wang A."/>
            <person name="Jiang F."/>
            <person name="Liu H."/>
            <person name="Zhao H."/>
            <person name="Xu D."/>
            <person name="Zhang Y."/>
        </authorList>
    </citation>
    <scope>NUCLEOTIDE SEQUENCE [LARGE SCALE GENOMIC DNA]</scope>
    <source>
        <strain evidence="2">cv. Punajuju</strain>
    </source>
</reference>
<protein>
    <submittedName>
        <fullName evidence="1">Uncharacterized protein</fullName>
    </submittedName>
</protein>
<sequence>MGVSLFIFTTIVCNTLLSNTVTIIVILFFFLLLYMQLYEMTLDTRPEIYLTNLSAIDLTSYTFSFTQPGPNCDD</sequence>
<name>A0ACB9H213_CICIN</name>
<organism evidence="1 2">
    <name type="scientific">Cichorium intybus</name>
    <name type="common">Chicory</name>
    <dbReference type="NCBI Taxonomy" id="13427"/>
    <lineage>
        <taxon>Eukaryota</taxon>
        <taxon>Viridiplantae</taxon>
        <taxon>Streptophyta</taxon>
        <taxon>Embryophyta</taxon>
        <taxon>Tracheophyta</taxon>
        <taxon>Spermatophyta</taxon>
        <taxon>Magnoliopsida</taxon>
        <taxon>eudicotyledons</taxon>
        <taxon>Gunneridae</taxon>
        <taxon>Pentapetalae</taxon>
        <taxon>asterids</taxon>
        <taxon>campanulids</taxon>
        <taxon>Asterales</taxon>
        <taxon>Asteraceae</taxon>
        <taxon>Cichorioideae</taxon>
        <taxon>Cichorieae</taxon>
        <taxon>Cichoriinae</taxon>
        <taxon>Cichorium</taxon>
    </lineage>
</organism>
<gene>
    <name evidence="1" type="ORF">L2E82_02682</name>
</gene>
<comment type="caution">
    <text evidence="1">The sequence shown here is derived from an EMBL/GenBank/DDBJ whole genome shotgun (WGS) entry which is preliminary data.</text>
</comment>
<dbReference type="Proteomes" id="UP001055811">
    <property type="component" value="Linkage Group LG01"/>
</dbReference>